<dbReference type="Gene3D" id="2.40.128.110">
    <property type="entry name" value="Lipid/polyisoprenoid-binding, YceI-like"/>
    <property type="match status" value="1"/>
</dbReference>
<feature type="domain" description="Lipid/polyisoprenoid-binding YceI-like" evidence="2">
    <location>
        <begin position="3"/>
        <end position="171"/>
    </location>
</feature>
<evidence type="ECO:0000313" key="3">
    <source>
        <dbReference type="EMBL" id="GAA1674743.1"/>
    </source>
</evidence>
<evidence type="ECO:0000313" key="4">
    <source>
        <dbReference type="Proteomes" id="UP001500618"/>
    </source>
</evidence>
<comment type="similarity">
    <text evidence="1">Belongs to the UPF0312 family.</text>
</comment>
<comment type="caution">
    <text evidence="3">The sequence shown here is derived from an EMBL/GenBank/DDBJ whole genome shotgun (WGS) entry which is preliminary data.</text>
</comment>
<dbReference type="InterPro" id="IPR007372">
    <property type="entry name" value="Lipid/polyisoprenoid-bd_YceI"/>
</dbReference>
<name>A0ABN2GPJ9_9ACTN</name>
<evidence type="ECO:0000259" key="2">
    <source>
        <dbReference type="SMART" id="SM00867"/>
    </source>
</evidence>
<keyword evidence="4" id="KW-1185">Reference proteome</keyword>
<sequence length="171" mass="18524">MADIQLGPAHGRLLLRTRREGLAAGLGHDLTIELTRWSATVRGETAVTATIELDSLQVREGSGGALPLTDTDRRDIGRNARKVLRVDSYGTATYRSTHVRTTANGYQVDGSLTLAGATRSVQLTVTTLEANHYRVIAEITQSDFGIKPYAAFFGALKLRDQVAVEIDLEAT</sequence>
<reference evidence="3 4" key="1">
    <citation type="journal article" date="2019" name="Int. J. Syst. Evol. Microbiol.">
        <title>The Global Catalogue of Microorganisms (GCM) 10K type strain sequencing project: providing services to taxonomists for standard genome sequencing and annotation.</title>
        <authorList>
            <consortium name="The Broad Institute Genomics Platform"/>
            <consortium name="The Broad Institute Genome Sequencing Center for Infectious Disease"/>
            <person name="Wu L."/>
            <person name="Ma J."/>
        </authorList>
    </citation>
    <scope>NUCLEOTIDE SEQUENCE [LARGE SCALE GENOMIC DNA]</scope>
    <source>
        <strain evidence="3 4">JCM 14718</strain>
    </source>
</reference>
<organism evidence="3 4">
    <name type="scientific">Fodinicola feengrottensis</name>
    <dbReference type="NCBI Taxonomy" id="435914"/>
    <lineage>
        <taxon>Bacteria</taxon>
        <taxon>Bacillati</taxon>
        <taxon>Actinomycetota</taxon>
        <taxon>Actinomycetes</taxon>
        <taxon>Mycobacteriales</taxon>
        <taxon>Fodinicola</taxon>
    </lineage>
</organism>
<dbReference type="Proteomes" id="UP001500618">
    <property type="component" value="Unassembled WGS sequence"/>
</dbReference>
<evidence type="ECO:0000256" key="1">
    <source>
        <dbReference type="ARBA" id="ARBA00008812"/>
    </source>
</evidence>
<dbReference type="Pfam" id="PF04264">
    <property type="entry name" value="YceI"/>
    <property type="match status" value="1"/>
</dbReference>
<dbReference type="SMART" id="SM00867">
    <property type="entry name" value="YceI"/>
    <property type="match status" value="1"/>
</dbReference>
<gene>
    <name evidence="3" type="ORF">GCM10009765_25160</name>
</gene>
<dbReference type="SUPFAM" id="SSF101874">
    <property type="entry name" value="YceI-like"/>
    <property type="match status" value="1"/>
</dbReference>
<protein>
    <recommendedName>
        <fullName evidence="2">Lipid/polyisoprenoid-binding YceI-like domain-containing protein</fullName>
    </recommendedName>
</protein>
<dbReference type="EMBL" id="BAAANY010000008">
    <property type="protein sequence ID" value="GAA1674743.1"/>
    <property type="molecule type" value="Genomic_DNA"/>
</dbReference>
<dbReference type="InterPro" id="IPR036761">
    <property type="entry name" value="TTHA0802/YceI-like_sf"/>
</dbReference>
<accession>A0ABN2GPJ9</accession>
<dbReference type="RefSeq" id="WP_344309982.1">
    <property type="nucleotide sequence ID" value="NZ_BAAANY010000008.1"/>
</dbReference>
<proteinExistence type="inferred from homology"/>